<dbReference type="REBASE" id="230406">
    <property type="entry name" value="M.BthBATORF14115P"/>
</dbReference>
<comment type="catalytic activity">
    <reaction evidence="6">
        <text>a 2'-deoxyadenosine in DNA + S-adenosyl-L-methionine = an N(6)-methyl-2'-deoxyadenosine in DNA + S-adenosyl-L-homocysteine + H(+)</text>
        <dbReference type="Rhea" id="RHEA:15197"/>
        <dbReference type="Rhea" id="RHEA-COMP:12418"/>
        <dbReference type="Rhea" id="RHEA-COMP:12419"/>
        <dbReference type="ChEBI" id="CHEBI:15378"/>
        <dbReference type="ChEBI" id="CHEBI:57856"/>
        <dbReference type="ChEBI" id="CHEBI:59789"/>
        <dbReference type="ChEBI" id="CHEBI:90615"/>
        <dbReference type="ChEBI" id="CHEBI:90616"/>
        <dbReference type="EC" id="2.1.1.72"/>
    </reaction>
</comment>
<sequence>MSKSVAKIKTTSKDIFADELKKFSQIFPQFISEGKVDFDALQAFLADKDALADEKDKYTFTWAGKKQSFQAISRPSHATLNPKIDESVDFDNTQNLFIEGDNLEVLKLLQKHYHSKIKMIYIDPPYNTGKDFIYKDNFTEGKSDYFERIGATENGIQLESNSDAGGRYHSQWLSMMYPRLFLAKQLLKDDGVIFISIDDNEQHHLKMLMNEVFG</sequence>
<proteinExistence type="inferred from homology"/>
<dbReference type="InterPro" id="IPR002941">
    <property type="entry name" value="DNA_methylase_N4/N6"/>
</dbReference>
<evidence type="ECO:0000256" key="3">
    <source>
        <dbReference type="ARBA" id="ARBA00022603"/>
    </source>
</evidence>
<dbReference type="EMBL" id="MIQH01001060">
    <property type="protein sequence ID" value="OJA03108.1"/>
    <property type="molecule type" value="Genomic_DNA"/>
</dbReference>
<dbReference type="SUPFAM" id="SSF53335">
    <property type="entry name" value="S-adenosyl-L-methionine-dependent methyltransferases"/>
    <property type="match status" value="1"/>
</dbReference>
<dbReference type="RefSeq" id="WP_143108929.1">
    <property type="nucleotide sequence ID" value="NZ_MIQH01001060.1"/>
</dbReference>
<evidence type="ECO:0000256" key="2">
    <source>
        <dbReference type="ARBA" id="ARBA00011900"/>
    </source>
</evidence>
<comment type="similarity">
    <text evidence="1">Belongs to the N(4)/N(6)-methyltransferase family.</text>
</comment>
<dbReference type="PRINTS" id="PR00506">
    <property type="entry name" value="D21N6MTFRASE"/>
</dbReference>
<dbReference type="PROSITE" id="PS00092">
    <property type="entry name" value="N6_MTASE"/>
    <property type="match status" value="1"/>
</dbReference>
<dbReference type="Proteomes" id="UP000182798">
    <property type="component" value="Unassembled WGS sequence"/>
</dbReference>
<evidence type="ECO:0000313" key="9">
    <source>
        <dbReference type="Proteomes" id="UP000182798"/>
    </source>
</evidence>
<evidence type="ECO:0000256" key="5">
    <source>
        <dbReference type="ARBA" id="ARBA00022691"/>
    </source>
</evidence>
<evidence type="ECO:0000256" key="1">
    <source>
        <dbReference type="ARBA" id="ARBA00006594"/>
    </source>
</evidence>
<dbReference type="Pfam" id="PF01555">
    <property type="entry name" value="N6_N4_Mtase"/>
    <property type="match status" value="1"/>
</dbReference>
<protein>
    <recommendedName>
        <fullName evidence="2">site-specific DNA-methyltransferase (adenine-specific)</fullName>
        <ecNumber evidence="2">2.1.1.72</ecNumber>
    </recommendedName>
</protein>
<dbReference type="GO" id="GO:0008170">
    <property type="term" value="F:N-methyltransferase activity"/>
    <property type="evidence" value="ECO:0007669"/>
    <property type="project" value="InterPro"/>
</dbReference>
<accession>A0A1J8PUM6</accession>
<evidence type="ECO:0000313" key="8">
    <source>
        <dbReference type="EMBL" id="OJA03108.1"/>
    </source>
</evidence>
<comment type="caution">
    <text evidence="8">The sequence shown here is derived from an EMBL/GenBank/DDBJ whole genome shotgun (WGS) entry which is preliminary data.</text>
</comment>
<dbReference type="Gene3D" id="3.40.50.150">
    <property type="entry name" value="Vaccinia Virus protein VP39"/>
    <property type="match status" value="1"/>
</dbReference>
<dbReference type="EC" id="2.1.1.72" evidence="2"/>
<evidence type="ECO:0000256" key="6">
    <source>
        <dbReference type="ARBA" id="ARBA00047942"/>
    </source>
</evidence>
<gene>
    <name evidence="8" type="ORF">BGC33_14115</name>
</gene>
<keyword evidence="4 8" id="KW-0808">Transferase</keyword>
<dbReference type="GO" id="GO:0032259">
    <property type="term" value="P:methylation"/>
    <property type="evidence" value="ECO:0007669"/>
    <property type="project" value="UniProtKB-KW"/>
</dbReference>
<feature type="non-terminal residue" evidence="8">
    <location>
        <position position="214"/>
    </location>
</feature>
<dbReference type="GO" id="GO:0009007">
    <property type="term" value="F:site-specific DNA-methyltransferase (adenine-specific) activity"/>
    <property type="evidence" value="ECO:0007669"/>
    <property type="project" value="UniProtKB-EC"/>
</dbReference>
<dbReference type="InterPro" id="IPR029063">
    <property type="entry name" value="SAM-dependent_MTases_sf"/>
</dbReference>
<dbReference type="InterPro" id="IPR002052">
    <property type="entry name" value="DNA_methylase_N6_adenine_CS"/>
</dbReference>
<dbReference type="GO" id="GO:0003677">
    <property type="term" value="F:DNA binding"/>
    <property type="evidence" value="ECO:0007669"/>
    <property type="project" value="InterPro"/>
</dbReference>
<evidence type="ECO:0000256" key="4">
    <source>
        <dbReference type="ARBA" id="ARBA00022679"/>
    </source>
</evidence>
<dbReference type="InterPro" id="IPR002295">
    <property type="entry name" value="N4/N6-MTase_EcoPI_Mod-like"/>
</dbReference>
<dbReference type="AlphaFoldDB" id="A0A1J8PUM6"/>
<feature type="domain" description="DNA methylase N-4/N-6" evidence="7">
    <location>
        <begin position="117"/>
        <end position="214"/>
    </location>
</feature>
<evidence type="ECO:0000259" key="7">
    <source>
        <dbReference type="Pfam" id="PF01555"/>
    </source>
</evidence>
<keyword evidence="5" id="KW-0949">S-adenosyl-L-methionine</keyword>
<reference evidence="9" key="1">
    <citation type="submission" date="2016-09" db="EMBL/GenBank/DDBJ databases">
        <title>Genome Sequence of Bathymodiolus thermophilus sulfur-oxidizing gill endosymbiont.</title>
        <authorList>
            <person name="Ponnudurai R."/>
            <person name="Kleiner M."/>
            <person name="Sayavedra L."/>
            <person name="Thuermer A."/>
            <person name="Felbeck H."/>
            <person name="Schlueter R."/>
            <person name="Schweder T."/>
            <person name="Markert S."/>
        </authorList>
    </citation>
    <scope>NUCLEOTIDE SEQUENCE [LARGE SCALE GENOMIC DNA]</scope>
    <source>
        <strain evidence="9">BAT/CrabSpa'14</strain>
    </source>
</reference>
<keyword evidence="3 8" id="KW-0489">Methyltransferase</keyword>
<name>A0A1J8PUM6_9GAMM</name>
<organism evidence="8 9">
    <name type="scientific">Bathymodiolus thermophilus thioautotrophic gill symbiont</name>
    <dbReference type="NCBI Taxonomy" id="2360"/>
    <lineage>
        <taxon>Bacteria</taxon>
        <taxon>Pseudomonadati</taxon>
        <taxon>Pseudomonadota</taxon>
        <taxon>Gammaproteobacteria</taxon>
        <taxon>sulfur-oxidizing symbionts</taxon>
    </lineage>
</organism>